<reference evidence="2 3" key="1">
    <citation type="submission" date="2018-06" db="EMBL/GenBank/DDBJ databases">
        <authorList>
            <person name="Carpenter C.J."/>
            <person name="Mulvenna A.L."/>
            <person name="Najjar D.S."/>
            <person name="Ball S.L."/>
            <person name="Breitenberger C.A."/>
            <person name="Daniels C.J."/>
            <person name="Garlena R.A."/>
            <person name="Russell D.A."/>
            <person name="Pope W.H."/>
            <person name="Jacobs-Sera D."/>
            <person name="Hatfull G.F."/>
        </authorList>
    </citation>
    <scope>NUCLEOTIDE SEQUENCE [LARGE SCALE GENOMIC DNA]</scope>
</reference>
<evidence type="ECO:0000256" key="1">
    <source>
        <dbReference type="SAM" id="MobiDB-lite"/>
    </source>
</evidence>
<proteinExistence type="predicted"/>
<keyword evidence="3" id="KW-1185">Reference proteome</keyword>
<evidence type="ECO:0000313" key="3">
    <source>
        <dbReference type="Proteomes" id="UP000257730"/>
    </source>
</evidence>
<evidence type="ECO:0008006" key="4">
    <source>
        <dbReference type="Google" id="ProtNLM"/>
    </source>
</evidence>
<dbReference type="CDD" id="cd19958">
    <property type="entry name" value="pyocin_knob"/>
    <property type="match status" value="1"/>
</dbReference>
<organism evidence="2 3">
    <name type="scientific">Arthrobacter phage Synepsis</name>
    <dbReference type="NCBI Taxonomy" id="2250389"/>
    <lineage>
        <taxon>Viruses</taxon>
        <taxon>Duplodnaviria</taxon>
        <taxon>Heunggongvirae</taxon>
        <taxon>Uroviricota</taxon>
        <taxon>Caudoviricetes</taxon>
        <taxon>Gordonvirus</taxon>
        <taxon>Gordonvirus synepsis</taxon>
    </lineage>
</organism>
<protein>
    <recommendedName>
        <fullName evidence="4">Minor tail protein</fullName>
    </recommendedName>
</protein>
<sequence>MVNTPDDPNQAQAWISGTPPDQTIDFYIPRGNTGPRGPVGPIGPSLAVGSVATVTGPAAPGTPGIQGATGPKGDPGGLVLGTLITGPADLNDYKTPGSYRITATTSIANIPATFVGTLTVWQNNNATQMFWQEYTPVTSGGAQLFWRRAFGPSQVWGPWRVYASTRVDQTAGRAIYQWDDLNLREQLIWGDTGWREVSGLLVLGWTGGALYMRRVGFTVMLVGIINGAASTSDHFLSLLNDPGFRPSAQGSFSPVISGDYTAFRDMQYDATAGVMQMYIRAAPANKDWRISASWQTAQSWPTTLPGTASGSIPNI</sequence>
<dbReference type="KEGG" id="vg:79993469"/>
<evidence type="ECO:0000313" key="2">
    <source>
        <dbReference type="EMBL" id="AXH46683.1"/>
    </source>
</evidence>
<feature type="region of interest" description="Disordered" evidence="1">
    <location>
        <begin position="1"/>
        <end position="22"/>
    </location>
</feature>
<name>A0A345KUI1_9CAUD</name>
<dbReference type="RefSeq" id="YP_010750120.1">
    <property type="nucleotide sequence ID" value="NC_073330.1"/>
</dbReference>
<gene>
    <name evidence="2" type="primary">21</name>
    <name evidence="2" type="ORF">SEA_SYNEPSIS_21</name>
</gene>
<dbReference type="EMBL" id="MH479926">
    <property type="protein sequence ID" value="AXH46683.1"/>
    <property type="molecule type" value="Genomic_DNA"/>
</dbReference>
<dbReference type="Proteomes" id="UP000257730">
    <property type="component" value="Segment"/>
</dbReference>
<feature type="compositionally biased region" description="Polar residues" evidence="1">
    <location>
        <begin position="1"/>
        <end position="21"/>
    </location>
</feature>
<dbReference type="GeneID" id="79993469"/>
<accession>A0A345KUI1</accession>